<protein>
    <submittedName>
        <fullName evidence="1">Uncharacterized protein</fullName>
    </submittedName>
</protein>
<dbReference type="EMBL" id="CP011021">
    <property type="protein sequence ID" value="AKA49789.1"/>
    <property type="molecule type" value="Genomic_DNA"/>
</dbReference>
<accession>A0A0D5ZJB9</accession>
<dbReference type="HOGENOM" id="CLU_1804032_0_0_14"/>
<name>A0A0D5ZJB9_9BACT</name>
<sequence>MKKFTSKITSRIVTALRRFKYKIYFLMWKRKIIYCLNIFKSFGVIDFDFKDNINDFFSKNKWPSINEFVIDFRKTFIIIKEDQYLSLVDNFLFYVFYELTYRAFKKQIKLPFFKMQPYSNKTQNVIPTNNLKRSYYYNFLDQIRTYPFFDNQKVILILRKIK</sequence>
<dbReference type="KEGG" id="mgb:VO56_00660"/>
<dbReference type="PATRIC" id="fig|29556.3.peg.130"/>
<dbReference type="Proteomes" id="UP000032722">
    <property type="component" value="Chromosome"/>
</dbReference>
<evidence type="ECO:0000313" key="2">
    <source>
        <dbReference type="Proteomes" id="UP000032722"/>
    </source>
</evidence>
<gene>
    <name evidence="1" type="ORF">VO56_00660</name>
</gene>
<evidence type="ECO:0000313" key="1">
    <source>
        <dbReference type="EMBL" id="AKA49789.1"/>
    </source>
</evidence>
<proteinExistence type="predicted"/>
<reference evidence="1 2" key="1">
    <citation type="journal article" date="2015" name="Genome Announc.">
        <title>Complete Genome Sequence of Mycoplasma meleagridis, a Possible Emerging Pathogen in Chickens.</title>
        <authorList>
            <person name="Abolnik C."/>
        </authorList>
    </citation>
    <scope>NUCLEOTIDE SEQUENCE [LARGE SCALE GENOMIC DNA]</scope>
    <source>
        <strain evidence="1 2">B2096 8B</strain>
    </source>
</reference>
<organism evidence="2">
    <name type="scientific">Mycoplasmopsis gallinacea</name>
    <dbReference type="NCBI Taxonomy" id="29556"/>
    <lineage>
        <taxon>Bacteria</taxon>
        <taxon>Bacillati</taxon>
        <taxon>Mycoplasmatota</taxon>
        <taxon>Mycoplasmoidales</taxon>
        <taxon>Metamycoplasmataceae</taxon>
        <taxon>Mycoplasmopsis</taxon>
    </lineage>
</organism>
<dbReference type="AlphaFoldDB" id="A0A0D5ZJB9"/>